<dbReference type="Gene3D" id="3.90.280.10">
    <property type="entry name" value="PEBP-like"/>
    <property type="match status" value="1"/>
</dbReference>
<dbReference type="RefSeq" id="WP_235726695.1">
    <property type="nucleotide sequence ID" value="NZ_OX458333.1"/>
</dbReference>
<evidence type="ECO:0000313" key="2">
    <source>
        <dbReference type="Proteomes" id="UP001162030"/>
    </source>
</evidence>
<dbReference type="PROSITE" id="PS51257">
    <property type="entry name" value="PROKAR_LIPOPROTEIN"/>
    <property type="match status" value="1"/>
</dbReference>
<dbReference type="EMBL" id="OX458333">
    <property type="protein sequence ID" value="CAI8831119.1"/>
    <property type="molecule type" value="Genomic_DNA"/>
</dbReference>
<accession>A0ABM9I1M9</accession>
<name>A0ABM9I1M9_9GAMM</name>
<protein>
    <submittedName>
        <fullName evidence="1">YbhB YbcL family protein</fullName>
    </submittedName>
</protein>
<dbReference type="NCBIfam" id="TIGR00481">
    <property type="entry name" value="YbhB/YbcL family Raf kinase inhibitor-like protein"/>
    <property type="match status" value="1"/>
</dbReference>
<proteinExistence type="predicted"/>
<organism evidence="1 2">
    <name type="scientific">Methylocaldum szegediense</name>
    <dbReference type="NCBI Taxonomy" id="73780"/>
    <lineage>
        <taxon>Bacteria</taxon>
        <taxon>Pseudomonadati</taxon>
        <taxon>Pseudomonadota</taxon>
        <taxon>Gammaproteobacteria</taxon>
        <taxon>Methylococcales</taxon>
        <taxon>Methylococcaceae</taxon>
        <taxon>Methylocaldum</taxon>
    </lineage>
</organism>
<dbReference type="PANTHER" id="PTHR30289:SF1">
    <property type="entry name" value="PEBP (PHOSPHATIDYLETHANOLAMINE-BINDING PROTEIN) FAMILY PROTEIN"/>
    <property type="match status" value="1"/>
</dbReference>
<dbReference type="Pfam" id="PF01161">
    <property type="entry name" value="PBP"/>
    <property type="match status" value="1"/>
</dbReference>
<dbReference type="InterPro" id="IPR005247">
    <property type="entry name" value="YbhB_YbcL/LppC-like"/>
</dbReference>
<reference evidence="1 2" key="1">
    <citation type="submission" date="2023-03" db="EMBL/GenBank/DDBJ databases">
        <authorList>
            <person name="Pearce D."/>
        </authorList>
    </citation>
    <scope>NUCLEOTIDE SEQUENCE [LARGE SCALE GENOMIC DNA]</scope>
    <source>
        <strain evidence="1">Msz</strain>
    </source>
</reference>
<dbReference type="PANTHER" id="PTHR30289">
    <property type="entry name" value="UNCHARACTERIZED PROTEIN YBCL-RELATED"/>
    <property type="match status" value="1"/>
</dbReference>
<dbReference type="CDD" id="cd00865">
    <property type="entry name" value="PEBP_bact_arch"/>
    <property type="match status" value="1"/>
</dbReference>
<keyword evidence="2" id="KW-1185">Reference proteome</keyword>
<dbReference type="InterPro" id="IPR008914">
    <property type="entry name" value="PEBP"/>
</dbReference>
<dbReference type="InterPro" id="IPR036610">
    <property type="entry name" value="PEBP-like_sf"/>
</dbReference>
<dbReference type="Proteomes" id="UP001162030">
    <property type="component" value="Chromosome"/>
</dbReference>
<evidence type="ECO:0000313" key="1">
    <source>
        <dbReference type="EMBL" id="CAI8831119.1"/>
    </source>
</evidence>
<sequence length="191" mass="20533">MNRVACWKTALLGGVLFTLSCVVISGESKGGQGMSMKIESSAFVHNGDIPQRYTCDGQDLSPPLSWSGVPEDAKSLVLIVDDPDAPDPKAPKMTWVHWVLYNIPASASGLPEGVLPGALPTGTAEGVNDWKRTGYGGPCPPTGRHRYFHKLYALDTVLTGLDKPTKAQLEKAMQGHILAQAELIGFYQRGK</sequence>
<gene>
    <name evidence="1" type="ORF">MSZNOR_2145</name>
</gene>
<dbReference type="SUPFAM" id="SSF49777">
    <property type="entry name" value="PEBP-like"/>
    <property type="match status" value="1"/>
</dbReference>